<feature type="compositionally biased region" description="Polar residues" evidence="1">
    <location>
        <begin position="544"/>
        <end position="559"/>
    </location>
</feature>
<feature type="compositionally biased region" description="Basic and acidic residues" evidence="1">
    <location>
        <begin position="512"/>
        <end position="525"/>
    </location>
</feature>
<evidence type="ECO:0000313" key="4">
    <source>
        <dbReference type="WBParaSite" id="PgR021_g109_t01"/>
    </source>
</evidence>
<feature type="domain" description="FHA" evidence="2">
    <location>
        <begin position="32"/>
        <end position="89"/>
    </location>
</feature>
<proteinExistence type="predicted"/>
<dbReference type="AlphaFoldDB" id="A0A915B1M5"/>
<dbReference type="PROSITE" id="PS50006">
    <property type="entry name" value="FHA_DOMAIN"/>
    <property type="match status" value="1"/>
</dbReference>
<evidence type="ECO:0000313" key="3">
    <source>
        <dbReference type="Proteomes" id="UP000887569"/>
    </source>
</evidence>
<feature type="region of interest" description="Disordered" evidence="1">
    <location>
        <begin position="237"/>
        <end position="256"/>
    </location>
</feature>
<feature type="compositionally biased region" description="Low complexity" evidence="1">
    <location>
        <begin position="809"/>
        <end position="822"/>
    </location>
</feature>
<feature type="region of interest" description="Disordered" evidence="1">
    <location>
        <begin position="408"/>
        <end position="477"/>
    </location>
</feature>
<evidence type="ECO:0000259" key="2">
    <source>
        <dbReference type="PROSITE" id="PS50006"/>
    </source>
</evidence>
<dbReference type="InterPro" id="IPR008984">
    <property type="entry name" value="SMAD_FHA_dom_sf"/>
</dbReference>
<dbReference type="Gene3D" id="3.30.40.10">
    <property type="entry name" value="Zinc/RING finger domain, C3HC4 (zinc finger)"/>
    <property type="match status" value="1"/>
</dbReference>
<accession>A0A915B1M5</accession>
<dbReference type="Gene3D" id="2.60.200.20">
    <property type="match status" value="1"/>
</dbReference>
<feature type="compositionally biased region" description="Low complexity" evidence="1">
    <location>
        <begin position="237"/>
        <end position="251"/>
    </location>
</feature>
<dbReference type="SUPFAM" id="SSF57903">
    <property type="entry name" value="FYVE/PHD zinc finger"/>
    <property type="match status" value="1"/>
</dbReference>
<feature type="compositionally biased region" description="Low complexity" evidence="1">
    <location>
        <begin position="443"/>
        <end position="477"/>
    </location>
</feature>
<dbReference type="InterPro" id="IPR000253">
    <property type="entry name" value="FHA_dom"/>
</dbReference>
<feature type="compositionally biased region" description="Basic residues" evidence="1">
    <location>
        <begin position="701"/>
        <end position="713"/>
    </location>
</feature>
<feature type="compositionally biased region" description="Basic residues" evidence="1">
    <location>
        <begin position="853"/>
        <end position="886"/>
    </location>
</feature>
<keyword evidence="3" id="KW-1185">Reference proteome</keyword>
<dbReference type="WBParaSite" id="PgR021_g109_t01">
    <property type="protein sequence ID" value="PgR021_g109_t01"/>
    <property type="gene ID" value="PgR021_g109"/>
</dbReference>
<dbReference type="Pfam" id="PF00498">
    <property type="entry name" value="FHA"/>
    <property type="match status" value="1"/>
</dbReference>
<feature type="compositionally biased region" description="Basic residues" evidence="1">
    <location>
        <begin position="580"/>
        <end position="590"/>
    </location>
</feature>
<dbReference type="InterPro" id="IPR013083">
    <property type="entry name" value="Znf_RING/FYVE/PHD"/>
</dbReference>
<dbReference type="InterPro" id="IPR011011">
    <property type="entry name" value="Znf_FYVE_PHD"/>
</dbReference>
<organism evidence="3 4">
    <name type="scientific">Parascaris univalens</name>
    <name type="common">Nematode worm</name>
    <dbReference type="NCBI Taxonomy" id="6257"/>
    <lineage>
        <taxon>Eukaryota</taxon>
        <taxon>Metazoa</taxon>
        <taxon>Ecdysozoa</taxon>
        <taxon>Nematoda</taxon>
        <taxon>Chromadorea</taxon>
        <taxon>Rhabditida</taxon>
        <taxon>Spirurina</taxon>
        <taxon>Ascaridomorpha</taxon>
        <taxon>Ascaridoidea</taxon>
        <taxon>Ascarididae</taxon>
        <taxon>Parascaris</taxon>
    </lineage>
</organism>
<evidence type="ECO:0000256" key="1">
    <source>
        <dbReference type="SAM" id="MobiDB-lite"/>
    </source>
</evidence>
<reference evidence="4" key="1">
    <citation type="submission" date="2022-11" db="UniProtKB">
        <authorList>
            <consortium name="WormBaseParasite"/>
        </authorList>
    </citation>
    <scope>IDENTIFICATION</scope>
</reference>
<feature type="compositionally biased region" description="Polar residues" evidence="1">
    <location>
        <begin position="779"/>
        <end position="790"/>
    </location>
</feature>
<feature type="compositionally biased region" description="Low complexity" evidence="1">
    <location>
        <begin position="839"/>
        <end position="852"/>
    </location>
</feature>
<dbReference type="SUPFAM" id="SSF49879">
    <property type="entry name" value="SMAD/FHA domain"/>
    <property type="match status" value="1"/>
</dbReference>
<name>A0A915B1M5_PARUN</name>
<feature type="compositionally biased region" description="Polar residues" evidence="1">
    <location>
        <begin position="902"/>
        <end position="913"/>
    </location>
</feature>
<feature type="compositionally biased region" description="Basic residues" evidence="1">
    <location>
        <begin position="677"/>
        <end position="688"/>
    </location>
</feature>
<feature type="compositionally biased region" description="Low complexity" evidence="1">
    <location>
        <begin position="419"/>
        <end position="434"/>
    </location>
</feature>
<dbReference type="SMART" id="SM00240">
    <property type="entry name" value="FHA"/>
    <property type="match status" value="1"/>
</dbReference>
<protein>
    <submittedName>
        <fullName evidence="4">FHA domain-containing protein</fullName>
    </submittedName>
</protein>
<feature type="region of interest" description="Disordered" evidence="1">
    <location>
        <begin position="508"/>
        <end position="915"/>
    </location>
</feature>
<feature type="compositionally biased region" description="Acidic residues" evidence="1">
    <location>
        <begin position="743"/>
        <end position="752"/>
    </location>
</feature>
<sequence length="986" mass="106274">MYQLRRLNVACESRTSSSNAFEDETVLLLETTKIGRNPEAVDVVLTSTVHSNMISRIHSTIEAKQDNDRIVYILTDQSLNGTYINDYRAKGPTELKPGDIIKFGHVNGAAIRAGCHGPQHSAEFTFIFEKAPPDRMERRRPITIVGSARNATETSTLPSQVLSSDARNLHSAQRLPLPTTSVDFPNWQNAGASANPATSFYNLQRLPGYYSAAFSQLNPAYLQSLWQQNPWQQPAAAAQQLQQQQQHKQQQGLMQSESLMDSSWMTASVASDLGVQSSATTGGHFRAPTIQQAVPHSQPLASSTASMHAAVGSQNPQSVARFATNFAGGMMPPGANLLTSFAQRMCQQPSTSAVASGAVPSNAAAMAVAGFPLSATSHLATVASSSPVVTAASAASPAPNVENVKRMECDSSVPSPPKTQQSAVSTTTAAGGTSFHSRLLGASSSSVTNVKPTSSSSSTATNSSLVANNPSISSSALPSSSATAMLLTQSKNASKAVVGSSVVAAETTTKQPLDESHTQIDEISRPRFSPASLSPETANAKEQAPTNAVESSRSLTSRSPVAKPESTILSPRERSQSRSPSHHSPKRRGHGHSESSRSRSPTPLVSDQEKASGKRCRKSNEVARLLNDLTEGAWMRVARKSGKKGAANNSQTRDETSNGEEEESSWSDSQESDKEQKKVRRKPTRKSKNPSDTIVSDSTERRRRGRPPKRTKRKSVETAVSKRGALKRGAPPPSGSSSSESVSENEEDEEGDEEKKPMKQVKRPASGGGRALRRKTEAVSVTPSSQSNTSTPKKRGRPPRTPAIFAEVSSDSSLLSSDSSISPRPRRKYIVPQRKVGMAPSTSTKKSAPSTRSRTKQSAKRGSKKKTSRKRVSIKKATTSKRRKRNSTSSSSESESKESQSDAESPSPSTNQVVFDEWSYHDPEKRCDAKTKCKKPQGENVDWVQCDYCDLWYHVECVVGYSEVLDEAGEFDCGCKKKASRKRGRK</sequence>
<dbReference type="Proteomes" id="UP000887569">
    <property type="component" value="Unplaced"/>
</dbReference>